<keyword evidence="3" id="KW-1185">Reference proteome</keyword>
<feature type="domain" description="Ig-like" evidence="1">
    <location>
        <begin position="1"/>
        <end position="82"/>
    </location>
</feature>
<evidence type="ECO:0000313" key="2">
    <source>
        <dbReference type="EMBL" id="KAL0171886.1"/>
    </source>
</evidence>
<dbReference type="InterPro" id="IPR007110">
    <property type="entry name" value="Ig-like_dom"/>
</dbReference>
<dbReference type="AlphaFoldDB" id="A0ABD0PGD5"/>
<gene>
    <name evidence="2" type="ORF">M9458_032197</name>
</gene>
<dbReference type="FunFam" id="2.60.40.10:FF:001170">
    <property type="entry name" value="Sema domain, immunoglobulin domain (Ig), short basic domain, secreted, (Semaphorin) 3F"/>
    <property type="match status" value="1"/>
</dbReference>
<sequence>PKARSTVPKPVLVDKDGPVLLPCPVRSYHATYRWEKDNCIKQYPCTISGSSCVLAPTPDLPLKEGVFRCMAEESGLQQEVVSYKLVFNGGPLSTSLASTLGSTLLLAAAAHWLL</sequence>
<dbReference type="InterPro" id="IPR036179">
    <property type="entry name" value="Ig-like_dom_sf"/>
</dbReference>
<proteinExistence type="predicted"/>
<protein>
    <recommendedName>
        <fullName evidence="1">Ig-like domain-containing protein</fullName>
    </recommendedName>
</protein>
<dbReference type="EMBL" id="JAMKFB020000016">
    <property type="protein sequence ID" value="KAL0171886.1"/>
    <property type="molecule type" value="Genomic_DNA"/>
</dbReference>
<accession>A0ABD0PGD5</accession>
<evidence type="ECO:0000313" key="3">
    <source>
        <dbReference type="Proteomes" id="UP001529510"/>
    </source>
</evidence>
<feature type="non-terminal residue" evidence="2">
    <location>
        <position position="1"/>
    </location>
</feature>
<name>A0ABD0PGD5_CIRMR</name>
<dbReference type="Proteomes" id="UP001529510">
    <property type="component" value="Unassembled WGS sequence"/>
</dbReference>
<organism evidence="2 3">
    <name type="scientific">Cirrhinus mrigala</name>
    <name type="common">Mrigala</name>
    <dbReference type="NCBI Taxonomy" id="683832"/>
    <lineage>
        <taxon>Eukaryota</taxon>
        <taxon>Metazoa</taxon>
        <taxon>Chordata</taxon>
        <taxon>Craniata</taxon>
        <taxon>Vertebrata</taxon>
        <taxon>Euteleostomi</taxon>
        <taxon>Actinopterygii</taxon>
        <taxon>Neopterygii</taxon>
        <taxon>Teleostei</taxon>
        <taxon>Ostariophysi</taxon>
        <taxon>Cypriniformes</taxon>
        <taxon>Cyprinidae</taxon>
        <taxon>Labeoninae</taxon>
        <taxon>Labeonini</taxon>
        <taxon>Cirrhinus</taxon>
    </lineage>
</organism>
<dbReference type="Gene3D" id="2.60.40.10">
    <property type="entry name" value="Immunoglobulins"/>
    <property type="match status" value="1"/>
</dbReference>
<dbReference type="InterPro" id="IPR013783">
    <property type="entry name" value="Ig-like_fold"/>
</dbReference>
<comment type="caution">
    <text evidence="2">The sequence shown here is derived from an EMBL/GenBank/DDBJ whole genome shotgun (WGS) entry which is preliminary data.</text>
</comment>
<evidence type="ECO:0000259" key="1">
    <source>
        <dbReference type="PROSITE" id="PS50835"/>
    </source>
</evidence>
<dbReference type="PROSITE" id="PS50835">
    <property type="entry name" value="IG_LIKE"/>
    <property type="match status" value="1"/>
</dbReference>
<dbReference type="SUPFAM" id="SSF48726">
    <property type="entry name" value="Immunoglobulin"/>
    <property type="match status" value="1"/>
</dbReference>
<reference evidence="2 3" key="1">
    <citation type="submission" date="2024-05" db="EMBL/GenBank/DDBJ databases">
        <title>Genome sequencing and assembly of Indian major carp, Cirrhinus mrigala (Hamilton, 1822).</title>
        <authorList>
            <person name="Mohindra V."/>
            <person name="Chowdhury L.M."/>
            <person name="Lal K."/>
            <person name="Jena J.K."/>
        </authorList>
    </citation>
    <scope>NUCLEOTIDE SEQUENCE [LARGE SCALE GENOMIC DNA]</scope>
    <source>
        <strain evidence="2">CM1030</strain>
        <tissue evidence="2">Blood</tissue>
    </source>
</reference>